<feature type="compositionally biased region" description="Low complexity" evidence="1">
    <location>
        <begin position="1637"/>
        <end position="1649"/>
    </location>
</feature>
<accession>A0A1G7QBL1</accession>
<feature type="region of interest" description="Disordered" evidence="1">
    <location>
        <begin position="955"/>
        <end position="1000"/>
    </location>
</feature>
<feature type="region of interest" description="Disordered" evidence="1">
    <location>
        <begin position="1634"/>
        <end position="1667"/>
    </location>
</feature>
<feature type="compositionally biased region" description="Basic and acidic residues" evidence="1">
    <location>
        <begin position="1804"/>
        <end position="1815"/>
    </location>
</feature>
<feature type="domain" description="OTU" evidence="2">
    <location>
        <begin position="2780"/>
        <end position="2921"/>
    </location>
</feature>
<feature type="compositionally biased region" description="Polar residues" evidence="1">
    <location>
        <begin position="383"/>
        <end position="416"/>
    </location>
</feature>
<feature type="compositionally biased region" description="Low complexity" evidence="1">
    <location>
        <begin position="353"/>
        <end position="369"/>
    </location>
</feature>
<dbReference type="Proteomes" id="UP000198614">
    <property type="component" value="Unassembled WGS sequence"/>
</dbReference>
<feature type="region of interest" description="Disordered" evidence="1">
    <location>
        <begin position="1205"/>
        <end position="1235"/>
    </location>
</feature>
<feature type="compositionally biased region" description="Low complexity" evidence="1">
    <location>
        <begin position="527"/>
        <end position="540"/>
    </location>
</feature>
<feature type="region of interest" description="Disordered" evidence="1">
    <location>
        <begin position="340"/>
        <end position="602"/>
    </location>
</feature>
<feature type="region of interest" description="Disordered" evidence="1">
    <location>
        <begin position="1787"/>
        <end position="1828"/>
    </location>
</feature>
<feature type="region of interest" description="Disordered" evidence="1">
    <location>
        <begin position="2931"/>
        <end position="2950"/>
    </location>
</feature>
<feature type="compositionally biased region" description="Low complexity" evidence="1">
    <location>
        <begin position="445"/>
        <end position="459"/>
    </location>
</feature>
<dbReference type="InterPro" id="IPR003323">
    <property type="entry name" value="OTU_dom"/>
</dbReference>
<feature type="region of interest" description="Disordered" evidence="1">
    <location>
        <begin position="1893"/>
        <end position="1930"/>
    </location>
</feature>
<name>A0A1G7QBL1_9ACTN</name>
<dbReference type="CDD" id="cd22744">
    <property type="entry name" value="OTU"/>
    <property type="match status" value="1"/>
</dbReference>
<feature type="compositionally biased region" description="Low complexity" evidence="1">
    <location>
        <begin position="491"/>
        <end position="500"/>
    </location>
</feature>
<feature type="region of interest" description="Disordered" evidence="1">
    <location>
        <begin position="217"/>
        <end position="266"/>
    </location>
</feature>
<evidence type="ECO:0000256" key="1">
    <source>
        <dbReference type="SAM" id="MobiDB-lite"/>
    </source>
</evidence>
<feature type="compositionally biased region" description="Basic and acidic residues" evidence="1">
    <location>
        <begin position="235"/>
        <end position="249"/>
    </location>
</feature>
<proteinExistence type="predicted"/>
<feature type="compositionally biased region" description="Basic and acidic residues" evidence="1">
    <location>
        <begin position="1652"/>
        <end position="1667"/>
    </location>
</feature>
<organism evidence="3 4">
    <name type="scientific">Streptomyces griseoaurantiacus</name>
    <dbReference type="NCBI Taxonomy" id="68213"/>
    <lineage>
        <taxon>Bacteria</taxon>
        <taxon>Bacillati</taxon>
        <taxon>Actinomycetota</taxon>
        <taxon>Actinomycetes</taxon>
        <taxon>Kitasatosporales</taxon>
        <taxon>Streptomycetaceae</taxon>
        <taxon>Streptomyces</taxon>
        <taxon>Streptomyces aurantiacus group</taxon>
    </lineage>
</organism>
<feature type="compositionally biased region" description="Pro residues" evidence="1">
    <location>
        <begin position="966"/>
        <end position="982"/>
    </location>
</feature>
<feature type="region of interest" description="Disordered" evidence="1">
    <location>
        <begin position="2714"/>
        <end position="2763"/>
    </location>
</feature>
<gene>
    <name evidence="3" type="ORF">SAMN05216260_112205</name>
</gene>
<protein>
    <recommendedName>
        <fullName evidence="2">OTU domain-containing protein</fullName>
    </recommendedName>
</protein>
<feature type="non-terminal residue" evidence="3">
    <location>
        <position position="1"/>
    </location>
</feature>
<dbReference type="PROSITE" id="PS50802">
    <property type="entry name" value="OTU"/>
    <property type="match status" value="1"/>
</dbReference>
<reference evidence="3 4" key="1">
    <citation type="submission" date="2016-10" db="EMBL/GenBank/DDBJ databases">
        <authorList>
            <person name="de Groot N.N."/>
        </authorList>
    </citation>
    <scope>NUCLEOTIDE SEQUENCE [LARGE SCALE GENOMIC DNA]</scope>
    <source>
        <strain evidence="3 4">CGMCC 4.1859</strain>
    </source>
</reference>
<feature type="compositionally biased region" description="Low complexity" evidence="1">
    <location>
        <begin position="1903"/>
        <end position="1924"/>
    </location>
</feature>
<evidence type="ECO:0000313" key="3">
    <source>
        <dbReference type="EMBL" id="SDF95922.1"/>
    </source>
</evidence>
<feature type="compositionally biased region" description="Pro residues" evidence="1">
    <location>
        <begin position="250"/>
        <end position="261"/>
    </location>
</feature>
<sequence>GRLARRMRELSDLIGAVAGGVGRSLPPRVGNNYVRAMHMFLDDGGVNHLKAFAKQLDDLERSRVKSGMDIMEAKWQIIAELVRLLIELMVIAVLSAFTGGTASSQAAVARARSTVAILTVMHELNKRTHAVPAVSEMFEEAFQTFAVRLAMMKGAPPGRRPDGFDWNQIVQDGVFGAFTGLFYGFLNDILKGLKKNFKNLSNSGLFKDVPGSNNKFDIKIDGSHNNYTPNPTPHPHADPHPGPEPKPNPHPDLTSVPPPSFTPVKLSPIDRFKHELGEDAGHFLTEGGAEALGELATAAIFHFPTEGLTTFLGGGLSSVSERHLGQGASWLGGKFNFRQPPSVNTVGPDDILGSQDNDSSSSSSGSSDSPGGGAPSPGPGSSLTVPPGTTSSSPGAGQNRPGSGSSQTGPDGNGITTEVPGVDLDDLELNGSRPGAGHLDPGHLGTIPPGTSPGTNGNGQHADSLFDGSDAETDLDSIFDGNPDDPGNSASDSLTDTDSLFGDDEAVTHTGGPGTDRTKGTPDPGDTSGTPLPMTGTPLPQSAPVVGVYAAPPMSGGPTTTDLPGAEDGRQADNPTDTSRASDGGGRPAAHDATGPVVEPDVLPATAEFTRTRVLVPDGVEQPATSRTEVGRILNRMLRDPGIAENVLRSGAQVVVVPRDTRVTDLPEFAHLTDIPEHTDAGTRTANTLRALTDPVRRIVAVPEENLVGEVTATEEHGHFPDGYSAVTHELAHLVHQWGLDDGQRALLDSLHAAKLKQGPAVQWPDGPRMLHNGTEAENYSSRSPAEYFSQLTNAYLGTNKGPDPFTGQARNNGTEAVRAHEPAEIHDLLRTVYGARPLALVTNPVTATRRSNEMYEAFNDFQRFIGSGPVETEAEAEAESETEVEAEAGTEVAPADAPLVPVVTVTPPLDELPTIVVTPPLDELPTIVVTPPAEDQPAVSATTGVAAPLTATVTDPARSDQVSPLPQPALPPDPPPDPTPELTPKDDDPGPGGPGPGEVVTTFGTRRDGAQALTNITPVPDHVVEWLQERAMETAEAGAAEDAAFREAVRGTLSARLLTAEWPRLFSDAGLPLNVTLRGQRYAVSLRLRLSFLGPAPEQMRPMPDGPPVGIQRWAFGIHEDGDTSGAGDLRALSLGFSRPWAMKHGALSSITFAPQIDMTWNQLSTTTTAGRTVQPMVLWRSKGRSLPFDFAMTWQVRRNTGSSRDVLAGTGQPEWQDAGETPAPPAPAGTAGAAVVPGARTPLTVWFPTYLAQAPVAPASSPEGVKEADDAKSRPAPLDRLLDELPLFGPESLVHHDGMFGDLLEAFPVLGELSERSVDELFEFMKEGNQRSNLPQSWDGSVASPTLYSASGAALGYLRFSTTLSGGTTVTGPASASSVLESYVLRSLRMQGASQITNSLGITLPLRFGLSSGEPDPVTGAESLGGSVSGQVGASHQFAHTLTSAGSARLAHSLRTGDPLLPVRPDLALRVTLVRPDSAPVGPAAGSRLGNGATYPLDMRVPSEHTLGRAPEETRYLPREVLHLTQLGVSTTPLRVTGTEPLFDQAETWLRDNGYLPSDRPQPRLWDSATEESLRVQRLNNQRKLDRMRSRLALRGALDEMIEGGDAITFELPTPGGTRRATVRLRTARRYTHPAATAGTAGTAATGSVEEGRRSDNDGVVHERTLPSVQTLNYVGSTLAGDEQFQRTPFGWSAGGGAFVTNPFGADGDRALQELGARYTYSRARSTAAGSSAGTGHEYYMLSPTANGTQVFSVPVTHTMTISDSHAEGLAPAPESGTVRLAVPTDRTSTTPHTGPRPKPAVVRDVRESDARRLAGPGPGHTYHDGVLRLPETALLERAPGSAELREVVPALLDRLDEEAARQEERALRAREPLPGAFPEDIDLEAQDQDEVDARDHEGDTAPADGTPADPAPPAAGTTTPPDTAPPRHGLLWDLVSGAGSWLGGQATGAARWAWRTAFGEPAMREESSGREVFDTAFSPQHMAGNALRVFRDSYVVESAGTPGLVTGTDYLVEVEGYLTDVELLPEGEPMDAERWLQSVDASAFTLGVNSSHQVAFSSAGRYGPAGSAFTPSGSYAYRRGSGRTVTSNDVTGVFRVTVEDTTPVYRFTAKAHLVVTATRGRRNAVSGSFDPSPGLSATKVVEPEGTLEFLLVDNDLQNHPELAALALRAGRSPLGANRPDRLLPSPYVSSGGVLGFGAASDVHPGGGRKAFTERVRRLVEREAPGTTVPGHAGHLPGVLSRINEHGTSLGLRALVNAGPRGHTAFHFVHRSWLGPRLVEVALVARPARGARLTELRGKLVTRSSGLDNVFGHSRGAGTALDVPGATRIARSTGNSHELTFSPAGRHGSHRFRPTVGAARRTTWQDAQLSSRELRSWQRTFGNTAEFRVPYEYVVTVRSWPLDDALIGRLIAGLGDGLTSLAQAAGVVDPSTHALSGLPWAPGRTGVEPAEVVLRFNSSETTGESPALTAGPGLFLSDPRIAPPPADPGDAVLEMDLPEGLREVLSGPPWVPSRPFQVYDFAGVDRLGEALRAVDPSLRQDLDPRTSRSAEGMFIRLTTLAAEGRLALLDPAATAPYLGNPGGARTSVSVRLHAPRAEVTTKDTAIDRIELSADGFQTQADTVLTTSATFEYSGGSGLRGGLSGPLGGERASFGQSATASSQRRELLRFGTPMENDKGEGMEGHRVRAVAVLEVRGPGGTRFVTGDILFRTTEAPPEHGSTGTSRDGAKAPARTAETSVPAPAPPVTTYDSRRPVGRYGGGQRLLTSYQWGRLDSTGETPRDVPGDGDCFFRAVLEVAGPHVRGRLGLTESDGLGDVLKKMRAETAAELTEHPERYAERIRAVDAGTSTARLAADIRTRGNYANLAGDLTPWIASVRLGLRLRIVTPAYEISMGPKDGLPVTLVQVTDGPLHFLAGVPRGPVVPAVTISSPGPGEPAAKAEAPEPSPVPSLADTAFEILTGLGRGPVV</sequence>
<evidence type="ECO:0000313" key="4">
    <source>
        <dbReference type="Proteomes" id="UP000198614"/>
    </source>
</evidence>
<feature type="compositionally biased region" description="Low complexity" evidence="1">
    <location>
        <begin position="2931"/>
        <end position="2942"/>
    </location>
</feature>
<evidence type="ECO:0000259" key="2">
    <source>
        <dbReference type="PROSITE" id="PS50802"/>
    </source>
</evidence>
<dbReference type="EMBL" id="FNAX01000012">
    <property type="protein sequence ID" value="SDF95922.1"/>
    <property type="molecule type" value="Genomic_DNA"/>
</dbReference>